<dbReference type="PIRSF" id="PIRSF006470">
    <property type="entry name" value="DctB"/>
    <property type="match status" value="1"/>
</dbReference>
<dbReference type="InterPro" id="IPR018389">
    <property type="entry name" value="DctP_fam"/>
</dbReference>
<comment type="similarity">
    <text evidence="1">Belongs to the bacterial solute-binding protein 7 family.</text>
</comment>
<dbReference type="PANTHER" id="PTHR33376:SF7">
    <property type="entry name" value="C4-DICARBOXYLATE-BINDING PROTEIN DCTB"/>
    <property type="match status" value="1"/>
</dbReference>
<dbReference type="NCBIfam" id="TIGR00787">
    <property type="entry name" value="dctP"/>
    <property type="match status" value="1"/>
</dbReference>
<dbReference type="Proteomes" id="UP001519271">
    <property type="component" value="Unassembled WGS sequence"/>
</dbReference>
<keyword evidence="3 4" id="KW-0732">Signal</keyword>
<dbReference type="InterPro" id="IPR004682">
    <property type="entry name" value="TRAP_DctP"/>
</dbReference>
<dbReference type="PROSITE" id="PS51257">
    <property type="entry name" value="PROKAR_LIPOPROTEIN"/>
    <property type="match status" value="1"/>
</dbReference>
<evidence type="ECO:0000256" key="4">
    <source>
        <dbReference type="SAM" id="SignalP"/>
    </source>
</evidence>
<dbReference type="EMBL" id="JAGGKC010000014">
    <property type="protein sequence ID" value="MBP1919406.1"/>
    <property type="molecule type" value="Genomic_DNA"/>
</dbReference>
<name>A0ABS4G4E4_9CLOT</name>
<feature type="chain" id="PRO_5047290550" evidence="4">
    <location>
        <begin position="23"/>
        <end position="351"/>
    </location>
</feature>
<comment type="caution">
    <text evidence="5">The sequence shown here is derived from an EMBL/GenBank/DDBJ whole genome shotgun (WGS) entry which is preliminary data.</text>
</comment>
<evidence type="ECO:0000313" key="5">
    <source>
        <dbReference type="EMBL" id="MBP1919406.1"/>
    </source>
</evidence>
<keyword evidence="2" id="KW-0813">Transport</keyword>
<protein>
    <submittedName>
        <fullName evidence="5">Tripartite ATP-independent transporter DctP family solute receptor</fullName>
    </submittedName>
</protein>
<dbReference type="PANTHER" id="PTHR33376">
    <property type="match status" value="1"/>
</dbReference>
<organism evidence="5 6">
    <name type="scientific">Youngiibacter multivorans</name>
    <dbReference type="NCBI Taxonomy" id="937251"/>
    <lineage>
        <taxon>Bacteria</taxon>
        <taxon>Bacillati</taxon>
        <taxon>Bacillota</taxon>
        <taxon>Clostridia</taxon>
        <taxon>Eubacteriales</taxon>
        <taxon>Clostridiaceae</taxon>
        <taxon>Youngiibacter</taxon>
    </lineage>
</organism>
<evidence type="ECO:0000256" key="2">
    <source>
        <dbReference type="ARBA" id="ARBA00022448"/>
    </source>
</evidence>
<dbReference type="CDD" id="cd13675">
    <property type="entry name" value="PBP2_TRAP_SBP_like_5"/>
    <property type="match status" value="1"/>
</dbReference>
<dbReference type="Gene3D" id="3.40.190.170">
    <property type="entry name" value="Bacterial extracellular solute-binding protein, family 7"/>
    <property type="match status" value="1"/>
</dbReference>
<sequence>MKKVLSMIIAATMVLSISACGAKSETPATPTTPAAPVENKEGLLGATTATVRFKVGTTTAPTGHYVKGLQEMQRLLESKSGGTMTLDIYPNSQLGNERDMMENVGMGVQDMVLSSTGPIPNFVKEFAVLDLPYLFETAEDAYKVLDGEVGEALLAKLDTQGIKGFGFWENGFRHITNNTKEIKVPADLKGMQLRTMENKVHMAGYEALGSIPTPMAWGEIFTALQQGTVDGQENPLAIIESAKVYEVQKYISLTGAFYSPCVLMINEARFKGLTADQQKAFTEAADEAKVWQRNYSQEYDKKAVESLKSLGITITEVDTAVWAEAVSGVYNNLDSFGIDAALVKQIQDSLK</sequence>
<keyword evidence="5" id="KW-0675">Receptor</keyword>
<dbReference type="Pfam" id="PF03480">
    <property type="entry name" value="DctP"/>
    <property type="match status" value="1"/>
</dbReference>
<dbReference type="NCBIfam" id="NF037995">
    <property type="entry name" value="TRAP_S1"/>
    <property type="match status" value="1"/>
</dbReference>
<reference evidence="5 6" key="1">
    <citation type="submission" date="2021-03" db="EMBL/GenBank/DDBJ databases">
        <title>Genomic Encyclopedia of Type Strains, Phase IV (KMG-IV): sequencing the most valuable type-strain genomes for metagenomic binning, comparative biology and taxonomic classification.</title>
        <authorList>
            <person name="Goeker M."/>
        </authorList>
    </citation>
    <scope>NUCLEOTIDE SEQUENCE [LARGE SCALE GENOMIC DNA]</scope>
    <source>
        <strain evidence="5 6">DSM 6139</strain>
    </source>
</reference>
<accession>A0ABS4G4E4</accession>
<proteinExistence type="inferred from homology"/>
<dbReference type="RefSeq" id="WP_209459605.1">
    <property type="nucleotide sequence ID" value="NZ_JAGGKC010000014.1"/>
</dbReference>
<gene>
    <name evidence="5" type="ORF">J2Z34_001895</name>
</gene>
<evidence type="ECO:0000313" key="6">
    <source>
        <dbReference type="Proteomes" id="UP001519271"/>
    </source>
</evidence>
<feature type="signal peptide" evidence="4">
    <location>
        <begin position="1"/>
        <end position="22"/>
    </location>
</feature>
<dbReference type="InterPro" id="IPR038404">
    <property type="entry name" value="TRAP_DctP_sf"/>
</dbReference>
<keyword evidence="6" id="KW-1185">Reference proteome</keyword>
<evidence type="ECO:0000256" key="3">
    <source>
        <dbReference type="ARBA" id="ARBA00022729"/>
    </source>
</evidence>
<evidence type="ECO:0000256" key="1">
    <source>
        <dbReference type="ARBA" id="ARBA00009023"/>
    </source>
</evidence>